<proteinExistence type="predicted"/>
<dbReference type="AlphaFoldDB" id="A0A9W8XAF8"/>
<evidence type="ECO:0000313" key="2">
    <source>
        <dbReference type="Proteomes" id="UP001140513"/>
    </source>
</evidence>
<sequence>MDQDYELIVAAGLHTPPQAAVPRCKSVLLLYDCSSIPIPDLAYKLGNLGHVVVLPAMTAPDPAYQGRTYFYEADEPFARPKPKTETAILDFAHQRTGKRGLFTIIVLGPPQVQDAHRLPSLLVDWSGFSFNLVSEAHRRGPREHWRACFERYEDALERRRNGVDWYTYHLDALNGIRGISWKDVDEPNVDRAADERRNLESHLLLQATVLHRPVAMSHLRSRISRLTGLRASDPCLDNSDRLFLCFSSLRRWELGLERPSELP</sequence>
<dbReference type="GeneID" id="80915347"/>
<protein>
    <submittedName>
        <fullName evidence="1">Uncharacterized protein</fullName>
    </submittedName>
</protein>
<evidence type="ECO:0000313" key="1">
    <source>
        <dbReference type="EMBL" id="KAJ4345682.1"/>
    </source>
</evidence>
<comment type="caution">
    <text evidence="1">The sequence shown here is derived from an EMBL/GenBank/DDBJ whole genome shotgun (WGS) entry which is preliminary data.</text>
</comment>
<dbReference type="EMBL" id="JAPEUX010000009">
    <property type="protein sequence ID" value="KAJ4345682.1"/>
    <property type="molecule type" value="Genomic_DNA"/>
</dbReference>
<accession>A0A9W8XAF8</accession>
<dbReference type="RefSeq" id="XP_056065846.1">
    <property type="nucleotide sequence ID" value="XM_056220543.1"/>
</dbReference>
<reference evidence="1" key="1">
    <citation type="submission" date="2022-10" db="EMBL/GenBank/DDBJ databases">
        <title>Tapping the CABI collections for fungal endophytes: first genome assemblies for Collariella, Neodidymelliopsis, Ascochyta clinopodiicola, Didymella pomorum, Didymosphaeria variabile, Neocosmospora piperis and Neocucurbitaria cava.</title>
        <authorList>
            <person name="Hill R."/>
        </authorList>
    </citation>
    <scope>NUCLEOTIDE SEQUENCE</scope>
    <source>
        <strain evidence="1">IMI 356815</strain>
    </source>
</reference>
<organism evidence="1 2">
    <name type="scientific">Didymosphaeria variabile</name>
    <dbReference type="NCBI Taxonomy" id="1932322"/>
    <lineage>
        <taxon>Eukaryota</taxon>
        <taxon>Fungi</taxon>
        <taxon>Dikarya</taxon>
        <taxon>Ascomycota</taxon>
        <taxon>Pezizomycotina</taxon>
        <taxon>Dothideomycetes</taxon>
        <taxon>Pleosporomycetidae</taxon>
        <taxon>Pleosporales</taxon>
        <taxon>Massarineae</taxon>
        <taxon>Didymosphaeriaceae</taxon>
        <taxon>Didymosphaeria</taxon>
    </lineage>
</organism>
<dbReference type="Proteomes" id="UP001140513">
    <property type="component" value="Unassembled WGS sequence"/>
</dbReference>
<keyword evidence="2" id="KW-1185">Reference proteome</keyword>
<gene>
    <name evidence="1" type="ORF">N0V89_011817</name>
</gene>
<name>A0A9W8XAF8_9PLEO</name>